<dbReference type="EMBL" id="MNUY01000054">
    <property type="protein sequence ID" value="OIO13602.1"/>
    <property type="molecule type" value="Genomic_DNA"/>
</dbReference>
<dbReference type="Pfam" id="PF18895">
    <property type="entry name" value="T4SS_pilin"/>
    <property type="match status" value="1"/>
</dbReference>
<keyword evidence="1" id="KW-0472">Membrane</keyword>
<accession>A0A1J4TP46</accession>
<gene>
    <name evidence="2" type="ORF">AUJ73_03510</name>
</gene>
<dbReference type="Proteomes" id="UP000183120">
    <property type="component" value="Unassembled WGS sequence"/>
</dbReference>
<evidence type="ECO:0000256" key="1">
    <source>
        <dbReference type="SAM" id="Phobius"/>
    </source>
</evidence>
<dbReference type="STRING" id="1805209.AUJ73_03510"/>
<keyword evidence="1" id="KW-0812">Transmembrane</keyword>
<name>A0A1J4TP46_9BACT</name>
<comment type="caution">
    <text evidence="2">The sequence shown here is derived from an EMBL/GenBank/DDBJ whole genome shotgun (WGS) entry which is preliminary data.</text>
</comment>
<evidence type="ECO:0000313" key="2">
    <source>
        <dbReference type="EMBL" id="OIO13602.1"/>
    </source>
</evidence>
<dbReference type="InterPro" id="IPR043993">
    <property type="entry name" value="T4SS_pilin"/>
</dbReference>
<feature type="transmembrane region" description="Helical" evidence="1">
    <location>
        <begin position="84"/>
        <end position="101"/>
    </location>
</feature>
<organism evidence="2 3">
    <name type="scientific">Candidatus Gottesmanbacteria bacterium CG1_02_37_22</name>
    <dbReference type="NCBI Taxonomy" id="1805209"/>
    <lineage>
        <taxon>Bacteria</taxon>
        <taxon>Candidatus Gottesmaniibacteriota</taxon>
    </lineage>
</organism>
<keyword evidence="1" id="KW-1133">Transmembrane helix</keyword>
<proteinExistence type="predicted"/>
<sequence>MISQLAQKIVINGQEFYGPLPTLTGVGNEGKVEFDSLASIVNKAVTYLFPIAGIFLFLYLVWGGFDFLTSMGDPKKAETGKNKITSALIGFLLIFAAYWIVQILTRVFKITTSY</sequence>
<evidence type="ECO:0000313" key="3">
    <source>
        <dbReference type="Proteomes" id="UP000183120"/>
    </source>
</evidence>
<dbReference type="AlphaFoldDB" id="A0A1J4TP46"/>
<reference evidence="2 3" key="1">
    <citation type="journal article" date="2016" name="Environ. Microbiol.">
        <title>Genomic resolution of a cold subsurface aquifer community provides metabolic insights for novel microbes adapted to high CO concentrations.</title>
        <authorList>
            <person name="Probst A.J."/>
            <person name="Castelle C.J."/>
            <person name="Singh A."/>
            <person name="Brown C.T."/>
            <person name="Anantharaman K."/>
            <person name="Sharon I."/>
            <person name="Hug L.A."/>
            <person name="Burstein D."/>
            <person name="Emerson J.B."/>
            <person name="Thomas B.C."/>
            <person name="Banfield J.F."/>
        </authorList>
    </citation>
    <scope>NUCLEOTIDE SEQUENCE [LARGE SCALE GENOMIC DNA]</scope>
    <source>
        <strain evidence="2">CG1_02_37_22</strain>
    </source>
</reference>
<protein>
    <submittedName>
        <fullName evidence="2">Uncharacterized protein</fullName>
    </submittedName>
</protein>
<feature type="transmembrane region" description="Helical" evidence="1">
    <location>
        <begin position="44"/>
        <end position="64"/>
    </location>
</feature>